<sequence length="565" mass="59699">MSPLIMGRTKVKGMSAEELVERSSALGGALESGAAQLDPARAADAAAVIDKVTARTALSGNHTVVALAGATGSGKSSLFNALVGDAVATVGARRPTTSRPVAAVWGDDDATDLLDWLQVAQRHHVVGDAAGQQAGEKGRAAQGWNLDGLVLLDLPDFDSRVEAHRHESERVLQLVDVFVWVTDPQKYADARLHDDFLKVLATHDAVTVVVLNQADRLSADSVQQVRGDLGRLTAEDGIAGVQVLATSATTRAGLDELGMRLGTAVAARNAAQARLAADVRATAGRLRADVADSEVTLPDDVDTELVDALSRAAGVPTVVAAVERDYRNQAWSRTGWPFTRWVRALRPDPIKRLRLNTRDSVEEKLALTAGDVRSVLGRSSLPPPTPAARAAVDLATRAVGDRAADGLPHRWAEAVSDAATPPGPELADALDQAVVGTSLRMRAPLWWRAFGVAQLLLSLVAVLGLGWLVVLVVLGWLALPRIDTPSLGPVPYPLLMFAGGLLLGLALAAVARWVARIGARRRGHVIRRRLTEAVSGVAAERIAGPVRAVLARHRTTREGLDRAAA</sequence>
<accession>A0AAU7JV00</accession>
<dbReference type="EMBL" id="CP157483">
    <property type="protein sequence ID" value="XBO44043.1"/>
    <property type="molecule type" value="Genomic_DNA"/>
</dbReference>
<evidence type="ECO:0000256" key="1">
    <source>
        <dbReference type="SAM" id="Phobius"/>
    </source>
</evidence>
<dbReference type="AlphaFoldDB" id="A0AAU7JV00"/>
<evidence type="ECO:0000259" key="2">
    <source>
        <dbReference type="Pfam" id="PF01926"/>
    </source>
</evidence>
<dbReference type="PANTHER" id="PTHR42698:SF1">
    <property type="entry name" value="GTPASE ERA, MITOCHONDRIAL"/>
    <property type="match status" value="1"/>
</dbReference>
<dbReference type="GO" id="GO:0005829">
    <property type="term" value="C:cytosol"/>
    <property type="evidence" value="ECO:0007669"/>
    <property type="project" value="TreeGrafter"/>
</dbReference>
<reference evidence="3" key="1">
    <citation type="submission" date="2024-05" db="EMBL/GenBank/DDBJ databases">
        <authorList>
            <person name="Kim S."/>
            <person name="Heo J."/>
            <person name="Choi H."/>
            <person name="Choi Y."/>
            <person name="Kwon S.-W."/>
            <person name="Kim Y."/>
        </authorList>
    </citation>
    <scope>NUCLEOTIDE SEQUENCE</scope>
    <source>
        <strain evidence="3">KACC 23699</strain>
    </source>
</reference>
<organism evidence="3">
    <name type="scientific">Pedococcus sp. KACC 23699</name>
    <dbReference type="NCBI Taxonomy" id="3149228"/>
    <lineage>
        <taxon>Bacteria</taxon>
        <taxon>Bacillati</taxon>
        <taxon>Actinomycetota</taxon>
        <taxon>Actinomycetes</taxon>
        <taxon>Micrococcales</taxon>
        <taxon>Intrasporangiaceae</taxon>
        <taxon>Pedococcus</taxon>
    </lineage>
</organism>
<dbReference type="Gene3D" id="3.40.50.300">
    <property type="entry name" value="P-loop containing nucleotide triphosphate hydrolases"/>
    <property type="match status" value="1"/>
</dbReference>
<dbReference type="GO" id="GO:0000028">
    <property type="term" value="P:ribosomal small subunit assembly"/>
    <property type="evidence" value="ECO:0007669"/>
    <property type="project" value="TreeGrafter"/>
</dbReference>
<dbReference type="InterPro" id="IPR005662">
    <property type="entry name" value="GTPase_Era-like"/>
</dbReference>
<proteinExistence type="predicted"/>
<dbReference type="GO" id="GO:0043024">
    <property type="term" value="F:ribosomal small subunit binding"/>
    <property type="evidence" value="ECO:0007669"/>
    <property type="project" value="TreeGrafter"/>
</dbReference>
<feature type="transmembrane region" description="Helical" evidence="1">
    <location>
        <begin position="449"/>
        <end position="478"/>
    </location>
</feature>
<keyword evidence="1" id="KW-0812">Transmembrane</keyword>
<dbReference type="SUPFAM" id="SSF52540">
    <property type="entry name" value="P-loop containing nucleoside triphosphate hydrolases"/>
    <property type="match status" value="1"/>
</dbReference>
<feature type="transmembrane region" description="Helical" evidence="1">
    <location>
        <begin position="490"/>
        <end position="514"/>
    </location>
</feature>
<gene>
    <name evidence="3" type="ORF">ABEG17_01565</name>
</gene>
<protein>
    <submittedName>
        <fullName evidence="3">Dynamin family protein</fullName>
    </submittedName>
</protein>
<evidence type="ECO:0000313" key="3">
    <source>
        <dbReference type="EMBL" id="XBO44043.1"/>
    </source>
</evidence>
<name>A0AAU7JV00_9MICO</name>
<dbReference type="GO" id="GO:0019843">
    <property type="term" value="F:rRNA binding"/>
    <property type="evidence" value="ECO:0007669"/>
    <property type="project" value="TreeGrafter"/>
</dbReference>
<dbReference type="PANTHER" id="PTHR42698">
    <property type="entry name" value="GTPASE ERA"/>
    <property type="match status" value="1"/>
</dbReference>
<dbReference type="RefSeq" id="WP_406831501.1">
    <property type="nucleotide sequence ID" value="NZ_CP157483.1"/>
</dbReference>
<keyword evidence="1" id="KW-1133">Transmembrane helix</keyword>
<dbReference type="GO" id="GO:0005525">
    <property type="term" value="F:GTP binding"/>
    <property type="evidence" value="ECO:0007669"/>
    <property type="project" value="InterPro"/>
</dbReference>
<feature type="domain" description="G" evidence="2">
    <location>
        <begin position="65"/>
        <end position="212"/>
    </location>
</feature>
<keyword evidence="1" id="KW-0472">Membrane</keyword>
<dbReference type="Pfam" id="PF01926">
    <property type="entry name" value="MMR_HSR1"/>
    <property type="match status" value="1"/>
</dbReference>
<dbReference type="InterPro" id="IPR027417">
    <property type="entry name" value="P-loop_NTPase"/>
</dbReference>
<dbReference type="InterPro" id="IPR006073">
    <property type="entry name" value="GTP-bd"/>
</dbReference>